<evidence type="ECO:0000256" key="2">
    <source>
        <dbReference type="RuleBase" id="RU363015"/>
    </source>
</evidence>
<organism evidence="3 4">
    <name type="scientific">Nocardioides panacis</name>
    <dbReference type="NCBI Taxonomy" id="2849501"/>
    <lineage>
        <taxon>Bacteria</taxon>
        <taxon>Bacillati</taxon>
        <taxon>Actinomycetota</taxon>
        <taxon>Actinomycetes</taxon>
        <taxon>Propionibacteriales</taxon>
        <taxon>Nocardioidaceae</taxon>
        <taxon>Nocardioides</taxon>
    </lineage>
</organism>
<dbReference type="GO" id="GO:0009691">
    <property type="term" value="P:cytokinin biosynthetic process"/>
    <property type="evidence" value="ECO:0007669"/>
    <property type="project" value="UniProtKB-UniRule"/>
</dbReference>
<dbReference type="NCBIfam" id="TIGR00730">
    <property type="entry name" value="Rossman fold protein, TIGR00730 family"/>
    <property type="match status" value="1"/>
</dbReference>
<keyword evidence="2" id="KW-0203">Cytokinin biosynthesis</keyword>
<dbReference type="GO" id="GO:0016799">
    <property type="term" value="F:hydrolase activity, hydrolyzing N-glycosyl compounds"/>
    <property type="evidence" value="ECO:0007669"/>
    <property type="project" value="TreeGrafter"/>
</dbReference>
<reference evidence="3" key="1">
    <citation type="submission" date="2021-06" db="EMBL/GenBank/DDBJ databases">
        <title>Complete genome sequence of Nocardioides sp. G188.</title>
        <authorList>
            <person name="Im W.-T."/>
        </authorList>
    </citation>
    <scope>NUCLEOTIDE SEQUENCE</scope>
    <source>
        <strain evidence="3">G188</strain>
    </source>
</reference>
<dbReference type="AlphaFoldDB" id="A0A975Y2N8"/>
<dbReference type="PANTHER" id="PTHR31223:SF70">
    <property type="entry name" value="LOG FAMILY PROTEIN YJL055W"/>
    <property type="match status" value="1"/>
</dbReference>
<dbReference type="EC" id="3.2.2.n1" evidence="2"/>
<evidence type="ECO:0000313" key="4">
    <source>
        <dbReference type="Proteomes" id="UP000683575"/>
    </source>
</evidence>
<dbReference type="Pfam" id="PF03641">
    <property type="entry name" value="Lysine_decarbox"/>
    <property type="match status" value="1"/>
</dbReference>
<name>A0A975Y2N8_9ACTN</name>
<comment type="catalytic activity">
    <reaction evidence="2">
        <text>9-ribosyl-trans-zeatin 5'-phosphate + H2O = trans-zeatin + D-ribose 5-phosphate</text>
        <dbReference type="Rhea" id="RHEA:48564"/>
        <dbReference type="ChEBI" id="CHEBI:15377"/>
        <dbReference type="ChEBI" id="CHEBI:16522"/>
        <dbReference type="ChEBI" id="CHEBI:78346"/>
        <dbReference type="ChEBI" id="CHEBI:87947"/>
        <dbReference type="EC" id="3.2.2.n1"/>
    </reaction>
</comment>
<dbReference type="GO" id="GO:0005829">
    <property type="term" value="C:cytosol"/>
    <property type="evidence" value="ECO:0007669"/>
    <property type="project" value="TreeGrafter"/>
</dbReference>
<accession>A0A975Y2N8</accession>
<protein>
    <recommendedName>
        <fullName evidence="2">Cytokinin riboside 5'-monophosphate phosphoribohydrolase</fullName>
        <ecNumber evidence="2">3.2.2.n1</ecNumber>
    </recommendedName>
</protein>
<keyword evidence="4" id="KW-1185">Reference proteome</keyword>
<dbReference type="PANTHER" id="PTHR31223">
    <property type="entry name" value="LOG FAMILY PROTEIN YJL055W"/>
    <property type="match status" value="1"/>
</dbReference>
<dbReference type="InterPro" id="IPR005269">
    <property type="entry name" value="LOG"/>
</dbReference>
<dbReference type="EMBL" id="CP077062">
    <property type="protein sequence ID" value="QWZ10748.1"/>
    <property type="molecule type" value="Genomic_DNA"/>
</dbReference>
<proteinExistence type="inferred from homology"/>
<sequence length="198" mass="20823">MAAPVTGLRTVCVFSGSSPGARPSYTDAAAALGREVASRGLRLVYGGASVGLMGTVADAALAAGGEVVGVIPQHLVDREVAHPGLTELRVTTSMHERKAMMATLSDGFVALPGGFGTLEELAEILTWSQLGLQSKPSGLLDVEGFFAPLLAFFDHTVTERFVSERHRALVLSADAPGALLDRLADWRPDPAATKWLDR</sequence>
<comment type="catalytic activity">
    <reaction evidence="2">
        <text>N(6)-(dimethylallyl)adenosine 5'-phosphate + H2O = N(6)-dimethylallyladenine + D-ribose 5-phosphate</text>
        <dbReference type="Rhea" id="RHEA:48560"/>
        <dbReference type="ChEBI" id="CHEBI:15377"/>
        <dbReference type="ChEBI" id="CHEBI:17660"/>
        <dbReference type="ChEBI" id="CHEBI:57526"/>
        <dbReference type="ChEBI" id="CHEBI:78346"/>
        <dbReference type="EC" id="3.2.2.n1"/>
    </reaction>
</comment>
<gene>
    <name evidence="3" type="ORF">KRR39_23070</name>
</gene>
<dbReference type="Proteomes" id="UP000683575">
    <property type="component" value="Chromosome"/>
</dbReference>
<comment type="similarity">
    <text evidence="1 2">Belongs to the LOG family.</text>
</comment>
<dbReference type="InterPro" id="IPR031100">
    <property type="entry name" value="LOG_fam"/>
</dbReference>
<evidence type="ECO:0000313" key="3">
    <source>
        <dbReference type="EMBL" id="QWZ10748.1"/>
    </source>
</evidence>
<evidence type="ECO:0000256" key="1">
    <source>
        <dbReference type="ARBA" id="ARBA00006763"/>
    </source>
</evidence>
<keyword evidence="2" id="KW-0378">Hydrolase</keyword>
<dbReference type="KEGG" id="nps:KRR39_23070"/>